<dbReference type="EnsemblMetazoa" id="GPPI029774-RA">
    <property type="protein sequence ID" value="GPPI029774-PA"/>
    <property type="gene ID" value="GPPI029774"/>
</dbReference>
<evidence type="ECO:0000256" key="1">
    <source>
        <dbReference type="SAM" id="Coils"/>
    </source>
</evidence>
<dbReference type="VEuPathDB" id="VectorBase:GPPI029774"/>
<dbReference type="Proteomes" id="UP000092460">
    <property type="component" value="Unassembled WGS sequence"/>
</dbReference>
<dbReference type="EMBL" id="JXJN01014101">
    <property type="status" value="NOT_ANNOTATED_CDS"/>
    <property type="molecule type" value="Genomic_DNA"/>
</dbReference>
<evidence type="ECO:0000313" key="2">
    <source>
        <dbReference type="EnsemblMetazoa" id="GPPI029774-PA"/>
    </source>
</evidence>
<keyword evidence="1" id="KW-0175">Coiled coil</keyword>
<sequence>MTLDTTFANMSQPRILSTFRVSTKYFTPKDLELYVESNEILQRLERKKQERKEIKRAAKAIYNNSIRHYSTLAHINGLAESSFALSINESIDEPLLIMENRKVPSTPDKAEFDESYFSWPSSRQSTPRHMPKCDFSKQHPKLCTPLSQSFVNLTLNSSESGVFANDNARCKTLPMRQKGEPIKKSPSVALSSPLKRWLPRTKNSVKLLSCRVIDEYENLKIYEEEKQRNNNSNVFNESAKKINLKKFATLIRTKSKKNCVYAIQKKSVVDNSFNYLIKSPMSRERECKISLKEMLFKKRDDVYAVRSCF</sequence>
<reference evidence="2" key="2">
    <citation type="submission" date="2020-05" db="UniProtKB">
        <authorList>
            <consortium name="EnsemblMetazoa"/>
        </authorList>
    </citation>
    <scope>IDENTIFICATION</scope>
    <source>
        <strain evidence="2">IAEA</strain>
    </source>
</reference>
<proteinExistence type="predicted"/>
<evidence type="ECO:0000313" key="3">
    <source>
        <dbReference type="Proteomes" id="UP000092460"/>
    </source>
</evidence>
<dbReference type="AlphaFoldDB" id="A0A1B0BH03"/>
<reference evidence="3" key="1">
    <citation type="submission" date="2015-01" db="EMBL/GenBank/DDBJ databases">
        <authorList>
            <person name="Aksoy S."/>
            <person name="Warren W."/>
            <person name="Wilson R.K."/>
        </authorList>
    </citation>
    <scope>NUCLEOTIDE SEQUENCE [LARGE SCALE GENOMIC DNA]</scope>
    <source>
        <strain evidence="3">IAEA</strain>
    </source>
</reference>
<keyword evidence="3" id="KW-1185">Reference proteome</keyword>
<protein>
    <submittedName>
        <fullName evidence="2">Uncharacterized protein</fullName>
    </submittedName>
</protein>
<name>A0A1B0BH03_9MUSC</name>
<feature type="coiled-coil region" evidence="1">
    <location>
        <begin position="37"/>
        <end position="64"/>
    </location>
</feature>
<accession>A0A1B0BH03</accession>
<organism evidence="2 3">
    <name type="scientific">Glossina palpalis gambiensis</name>
    <dbReference type="NCBI Taxonomy" id="67801"/>
    <lineage>
        <taxon>Eukaryota</taxon>
        <taxon>Metazoa</taxon>
        <taxon>Ecdysozoa</taxon>
        <taxon>Arthropoda</taxon>
        <taxon>Hexapoda</taxon>
        <taxon>Insecta</taxon>
        <taxon>Pterygota</taxon>
        <taxon>Neoptera</taxon>
        <taxon>Endopterygota</taxon>
        <taxon>Diptera</taxon>
        <taxon>Brachycera</taxon>
        <taxon>Muscomorpha</taxon>
        <taxon>Hippoboscoidea</taxon>
        <taxon>Glossinidae</taxon>
        <taxon>Glossina</taxon>
    </lineage>
</organism>